<evidence type="ECO:0000313" key="2">
    <source>
        <dbReference type="EMBL" id="SFQ30413.1"/>
    </source>
</evidence>
<dbReference type="RefSeq" id="WP_092480441.1">
    <property type="nucleotide sequence ID" value="NZ_FOXW01000004.1"/>
</dbReference>
<dbReference type="Gene3D" id="2.60.40.3860">
    <property type="match status" value="1"/>
</dbReference>
<accession>A0A1I5XEJ9</accession>
<feature type="domain" description="DUF5626" evidence="1">
    <location>
        <begin position="38"/>
        <end position="158"/>
    </location>
</feature>
<keyword evidence="3" id="KW-1185">Reference proteome</keyword>
<organism evidence="2 3">
    <name type="scientific">Desemzia incerta</name>
    <dbReference type="NCBI Taxonomy" id="82801"/>
    <lineage>
        <taxon>Bacteria</taxon>
        <taxon>Bacillati</taxon>
        <taxon>Bacillota</taxon>
        <taxon>Bacilli</taxon>
        <taxon>Lactobacillales</taxon>
        <taxon>Carnobacteriaceae</taxon>
        <taxon>Desemzia</taxon>
    </lineage>
</organism>
<name>A0A1I5XEJ9_9LACT</name>
<dbReference type="InterPro" id="IPR040491">
    <property type="entry name" value="DUF5626"/>
</dbReference>
<protein>
    <recommendedName>
        <fullName evidence="1">DUF5626 domain-containing protein</fullName>
    </recommendedName>
</protein>
<dbReference type="Pfam" id="PF18540">
    <property type="entry name" value="DUF5626"/>
    <property type="match status" value="1"/>
</dbReference>
<dbReference type="Proteomes" id="UP000199136">
    <property type="component" value="Unassembled WGS sequence"/>
</dbReference>
<evidence type="ECO:0000259" key="1">
    <source>
        <dbReference type="Pfam" id="PF18540"/>
    </source>
</evidence>
<gene>
    <name evidence="2" type="ORF">SAMN04488506_1397</name>
</gene>
<dbReference type="EMBL" id="FOXW01000004">
    <property type="protein sequence ID" value="SFQ30413.1"/>
    <property type="molecule type" value="Genomic_DNA"/>
</dbReference>
<dbReference type="OrthoDB" id="2156269at2"/>
<dbReference type="AlphaFoldDB" id="A0A1I5XEJ9"/>
<reference evidence="2 3" key="1">
    <citation type="submission" date="2016-10" db="EMBL/GenBank/DDBJ databases">
        <authorList>
            <person name="de Groot N.N."/>
        </authorList>
    </citation>
    <scope>NUCLEOTIDE SEQUENCE [LARGE SCALE GENOMIC DNA]</scope>
    <source>
        <strain evidence="2 3">DSM 20581</strain>
    </source>
</reference>
<sequence length="160" mass="17894">MKKILFLLGCISFFSFIITPKVYAGEEFSLPDNSVVYDIDQGGSQQFEVEDDLGRPYIITIEEETQLLMMASSVKNGTYKITKERPLQWKASYKIDVSSNKITRAHSASATAITGSFKSTSLRVDSPTQATYYLKRTLLLVESSINLRAKLSNGNIVVTY</sequence>
<evidence type="ECO:0000313" key="3">
    <source>
        <dbReference type="Proteomes" id="UP000199136"/>
    </source>
</evidence>
<proteinExistence type="predicted"/>